<organism evidence="1 2">
    <name type="scientific">Pseudonocardia kongjuensis</name>
    <dbReference type="NCBI Taxonomy" id="102227"/>
    <lineage>
        <taxon>Bacteria</taxon>
        <taxon>Bacillati</taxon>
        <taxon>Actinomycetota</taxon>
        <taxon>Actinomycetes</taxon>
        <taxon>Pseudonocardiales</taxon>
        <taxon>Pseudonocardiaceae</taxon>
        <taxon>Pseudonocardia</taxon>
    </lineage>
</organism>
<comment type="caution">
    <text evidence="1">The sequence shown here is derived from an EMBL/GenBank/DDBJ whole genome shotgun (WGS) entry which is preliminary data.</text>
</comment>
<evidence type="ECO:0000313" key="2">
    <source>
        <dbReference type="Proteomes" id="UP001501414"/>
    </source>
</evidence>
<sequence>MAIQPDTGVGSGVPGGPRWDEVFTPSDLGSGVFDVRWDLRPRLRRWLATQDLPTASGREAHRPAVDAWAMLDGGVIAVSAVTLPAGPGPSPAPSSPLLGPGMRVIGYRTLRLLIDRLELPGPAQALRGEHLDVPGVVADLYDARRSDAEATEQAELLASCTDRSTLRWVVTALRV</sequence>
<dbReference type="RefSeq" id="WP_344028607.1">
    <property type="nucleotide sequence ID" value="NZ_BAAAJK010000052.1"/>
</dbReference>
<proteinExistence type="predicted"/>
<dbReference type="Proteomes" id="UP001501414">
    <property type="component" value="Unassembled WGS sequence"/>
</dbReference>
<accession>A0ABP4J0J8</accession>
<name>A0ABP4J0J8_9PSEU</name>
<keyword evidence="2" id="KW-1185">Reference proteome</keyword>
<gene>
    <name evidence="1" type="ORF">GCM10009613_58150</name>
</gene>
<dbReference type="EMBL" id="BAAAJK010000052">
    <property type="protein sequence ID" value="GAA1400798.1"/>
    <property type="molecule type" value="Genomic_DNA"/>
</dbReference>
<reference evidence="2" key="1">
    <citation type="journal article" date="2019" name="Int. J. Syst. Evol. Microbiol.">
        <title>The Global Catalogue of Microorganisms (GCM) 10K type strain sequencing project: providing services to taxonomists for standard genome sequencing and annotation.</title>
        <authorList>
            <consortium name="The Broad Institute Genomics Platform"/>
            <consortium name="The Broad Institute Genome Sequencing Center for Infectious Disease"/>
            <person name="Wu L."/>
            <person name="Ma J."/>
        </authorList>
    </citation>
    <scope>NUCLEOTIDE SEQUENCE [LARGE SCALE GENOMIC DNA]</scope>
    <source>
        <strain evidence="2">JCM 11896</strain>
    </source>
</reference>
<evidence type="ECO:0000313" key="1">
    <source>
        <dbReference type="EMBL" id="GAA1400798.1"/>
    </source>
</evidence>
<protein>
    <submittedName>
        <fullName evidence="1">Uncharacterized protein</fullName>
    </submittedName>
</protein>